<gene>
    <name evidence="1" type="ORF">DNH61_18075</name>
</gene>
<dbReference type="Pfam" id="PF08868">
    <property type="entry name" value="YugN"/>
    <property type="match status" value="1"/>
</dbReference>
<dbReference type="Gene3D" id="3.30.310.100">
    <property type="entry name" value="YugN-like"/>
    <property type="match status" value="1"/>
</dbReference>
<protein>
    <recommendedName>
        <fullName evidence="3">YugN-like family protein</fullName>
    </recommendedName>
</protein>
<proteinExistence type="predicted"/>
<organism evidence="1 2">
    <name type="scientific">Paenibacillus sambharensis</name>
    <dbReference type="NCBI Taxonomy" id="1803190"/>
    <lineage>
        <taxon>Bacteria</taxon>
        <taxon>Bacillati</taxon>
        <taxon>Bacillota</taxon>
        <taxon>Bacilli</taxon>
        <taxon>Bacillales</taxon>
        <taxon>Paenibacillaceae</taxon>
        <taxon>Paenibacillus</taxon>
    </lineage>
</organism>
<dbReference type="SUPFAM" id="SSF160755">
    <property type="entry name" value="YugN-like"/>
    <property type="match status" value="1"/>
</dbReference>
<evidence type="ECO:0000313" key="1">
    <source>
        <dbReference type="EMBL" id="PZD94318.1"/>
    </source>
</evidence>
<evidence type="ECO:0000313" key="2">
    <source>
        <dbReference type="Proteomes" id="UP000249522"/>
    </source>
</evidence>
<accession>A0A2W1L2U5</accession>
<dbReference type="Proteomes" id="UP000249522">
    <property type="component" value="Unassembled WGS sequence"/>
</dbReference>
<name>A0A2W1L2U5_9BACL</name>
<evidence type="ECO:0008006" key="3">
    <source>
        <dbReference type="Google" id="ProtNLM"/>
    </source>
</evidence>
<dbReference type="AlphaFoldDB" id="A0A2W1L2U5"/>
<dbReference type="OrthoDB" id="2988890at2"/>
<dbReference type="InterPro" id="IPR036491">
    <property type="entry name" value="YugN-like_sf"/>
</dbReference>
<keyword evidence="2" id="KW-1185">Reference proteome</keyword>
<dbReference type="EMBL" id="QKRB01000053">
    <property type="protein sequence ID" value="PZD94318.1"/>
    <property type="molecule type" value="Genomic_DNA"/>
</dbReference>
<dbReference type="InterPro" id="IPR014967">
    <property type="entry name" value="Uncharacterised_YugN-like"/>
</dbReference>
<reference evidence="1 2" key="1">
    <citation type="submission" date="2018-06" db="EMBL/GenBank/DDBJ databases">
        <title>Paenibacillus imtechensis sp. nov.</title>
        <authorList>
            <person name="Pinnaka A.K."/>
            <person name="Singh H."/>
            <person name="Kaur M."/>
        </authorList>
    </citation>
    <scope>NUCLEOTIDE SEQUENCE [LARGE SCALE GENOMIC DNA]</scope>
    <source>
        <strain evidence="1 2">SMB1</strain>
    </source>
</reference>
<sequence>MIPLSSSLENSQHEFTEVRNLLKDYKFSLGGNWDYKSGFFDRFLDEEAHKVWLRLPFEVTNGNIDEDREELDAKIRFGQPFILKHVYNEGIEHDATPRVFGALFDQFQHPLDPDAPVEDKWLRKGEEVLRQIERAVPG</sequence>
<dbReference type="RefSeq" id="WP_111148087.1">
    <property type="nucleotide sequence ID" value="NZ_QKRB01000053.1"/>
</dbReference>
<comment type="caution">
    <text evidence="1">The sequence shown here is derived from an EMBL/GenBank/DDBJ whole genome shotgun (WGS) entry which is preliminary data.</text>
</comment>